<name>A0AC58T9C2_TOBAC</name>
<protein>
    <submittedName>
        <fullName evidence="2">ATP-dependent helicase rhp16-like isoform X1</fullName>
    </submittedName>
</protein>
<proteinExistence type="predicted"/>
<sequence>MSSDSKHNATSSNEAEDFNMVKEEQTNGVTDQDSEYLALMERIRERKFDRAKRLIRNQVVRPTLMWEKWEEENDKWLAEHYPNDFDLDNQNELLCETAEPPSSMIVPLFRYQKEWLFWSLKQEESSTKGGILADEMGMGKTIQAIALVLAKRELGKAISESGLLSSSLSTTQELPAVKGTLIICPVVAAIQWVNEINRCAAEGSNKILVYHGNKRKHIHNIEEYDFVITTYSTVEAEYRKNVMPPKQKCQWCGKSYFEEKFSIHQKKCGPDSVKNSNQSKKKRKKLNLGVELLKQETDSMESATNMQKTDSTELEANVQKADSIESETDMQKAGHRKSMKRSSMTEEGKNDGSINNSASVSQDLSRKKSILHTVKWDRIILDEAHYVKGRRCNTTKAILALESSYKWALSGTPIQNLVGELYSLVRFLQIVPYSFYFCKDCDCRTPDYSSTAECPQCPHKSVRHFCWWNRYIATPIKREGNSGSGRDAMVLLKHKILKSILLRRSKKGRAADLALPMKIVTLRKDSLDIKEEDYYMSLYNKSQAQFNIYVQAGTVMNNYAHIFELLIRLRQAVLHPYLVVYSSTALAKNGSMDSGNIEQPCGLCQDTVEDPVITSCNHAFCKTCLIDFAASVGQVSYPLCSELLTVDLRANNDKADQNSKPTLKRFRSSSILNRIQLDDFQSSTKIDALREEIRFMIERDGSAKGIVFSQFTTFLDLIHYSLQKSGINCVQLVGSMSIAARAAAVTRFTADPDCSIFLMSLKAGSVALNLTVASHVFIMDPWWNSAVERQAQDRIHRIGQYKPVRIMRFAIENTIEEKILKLQEKKELVFEGTIGGSSEAFGKLTEEDLKFLFVT</sequence>
<organism evidence="1 2">
    <name type="scientific">Nicotiana tabacum</name>
    <name type="common">Common tobacco</name>
    <dbReference type="NCBI Taxonomy" id="4097"/>
    <lineage>
        <taxon>Eukaryota</taxon>
        <taxon>Viridiplantae</taxon>
        <taxon>Streptophyta</taxon>
        <taxon>Embryophyta</taxon>
        <taxon>Tracheophyta</taxon>
        <taxon>Spermatophyta</taxon>
        <taxon>Magnoliopsida</taxon>
        <taxon>eudicotyledons</taxon>
        <taxon>Gunneridae</taxon>
        <taxon>Pentapetalae</taxon>
        <taxon>asterids</taxon>
        <taxon>lamiids</taxon>
        <taxon>Solanales</taxon>
        <taxon>Solanaceae</taxon>
        <taxon>Nicotianoideae</taxon>
        <taxon>Nicotianeae</taxon>
        <taxon>Nicotiana</taxon>
    </lineage>
</organism>
<dbReference type="Proteomes" id="UP000790787">
    <property type="component" value="Chromosome 2"/>
</dbReference>
<dbReference type="RefSeq" id="XP_075093801.1">
    <property type="nucleotide sequence ID" value="XM_075237700.1"/>
</dbReference>
<reference evidence="1" key="1">
    <citation type="journal article" date="2014" name="Nat. Commun.">
        <title>The tobacco genome sequence and its comparison with those of tomato and potato.</title>
        <authorList>
            <person name="Sierro N."/>
            <person name="Battey J.N."/>
            <person name="Ouadi S."/>
            <person name="Bakaher N."/>
            <person name="Bovet L."/>
            <person name="Willig A."/>
            <person name="Goepfert S."/>
            <person name="Peitsch M.C."/>
            <person name="Ivanov N.V."/>
        </authorList>
    </citation>
    <scope>NUCLEOTIDE SEQUENCE [LARGE SCALE GENOMIC DNA]</scope>
</reference>
<accession>A0AC58T9C2</accession>
<evidence type="ECO:0000313" key="2">
    <source>
        <dbReference type="RefSeq" id="XP_075093801.1"/>
    </source>
</evidence>
<evidence type="ECO:0000313" key="1">
    <source>
        <dbReference type="Proteomes" id="UP000790787"/>
    </source>
</evidence>
<gene>
    <name evidence="2" type="primary">LOC107775959</name>
</gene>
<reference evidence="2" key="2">
    <citation type="submission" date="2025-08" db="UniProtKB">
        <authorList>
            <consortium name="RefSeq"/>
        </authorList>
    </citation>
    <scope>IDENTIFICATION</scope>
    <source>
        <tissue evidence="2">Leaf</tissue>
    </source>
</reference>
<keyword evidence="1" id="KW-1185">Reference proteome</keyword>